<dbReference type="RefSeq" id="WP_090159023.1">
    <property type="nucleotide sequence ID" value="NZ_JAJATZ010000004.1"/>
</dbReference>
<accession>A0ABS8BVD3</accession>
<feature type="chain" id="PRO_5045522515" description="Excinuclease ABC subunit B" evidence="2">
    <location>
        <begin position="18"/>
        <end position="125"/>
    </location>
</feature>
<name>A0ABS8BVD3_9RHOB</name>
<gene>
    <name evidence="3" type="ORF">LGQ03_10350</name>
</gene>
<sequence>MKWVIALAPLAVMAACATPQEQCLSNATQDLRINAFLIAQTEANLERGFAVDQQQRVTRRPTFCRTEDNGFRFGCTDVRVRNVAVPQAINLETERDTLDQLLATRAQLQRRTDAAVAECRRMFPA</sequence>
<keyword evidence="1" id="KW-0175">Coiled coil</keyword>
<feature type="signal peptide" evidence="2">
    <location>
        <begin position="1"/>
        <end position="17"/>
    </location>
</feature>
<comment type="caution">
    <text evidence="3">The sequence shown here is derived from an EMBL/GenBank/DDBJ whole genome shotgun (WGS) entry which is preliminary data.</text>
</comment>
<keyword evidence="4" id="KW-1185">Reference proteome</keyword>
<proteinExistence type="predicted"/>
<keyword evidence="2" id="KW-0732">Signal</keyword>
<dbReference type="PROSITE" id="PS51257">
    <property type="entry name" value="PROKAR_LIPOPROTEIN"/>
    <property type="match status" value="1"/>
</dbReference>
<evidence type="ECO:0000256" key="2">
    <source>
        <dbReference type="SAM" id="SignalP"/>
    </source>
</evidence>
<dbReference type="Proteomes" id="UP001138961">
    <property type="component" value="Unassembled WGS sequence"/>
</dbReference>
<dbReference type="EMBL" id="JAJATZ010000004">
    <property type="protein sequence ID" value="MCB5199642.1"/>
    <property type="molecule type" value="Genomic_DNA"/>
</dbReference>
<evidence type="ECO:0008006" key="5">
    <source>
        <dbReference type="Google" id="ProtNLM"/>
    </source>
</evidence>
<evidence type="ECO:0000313" key="4">
    <source>
        <dbReference type="Proteomes" id="UP001138961"/>
    </source>
</evidence>
<reference evidence="3" key="1">
    <citation type="submission" date="2021-10" db="EMBL/GenBank/DDBJ databases">
        <title>Loktanella gaetbuli sp. nov., isolated from a tidal flat.</title>
        <authorList>
            <person name="Park S."/>
            <person name="Yoon J.-H."/>
        </authorList>
    </citation>
    <scope>NUCLEOTIDE SEQUENCE</scope>
    <source>
        <strain evidence="3">TSTF-M6</strain>
    </source>
</reference>
<feature type="coiled-coil region" evidence="1">
    <location>
        <begin position="91"/>
        <end position="118"/>
    </location>
</feature>
<evidence type="ECO:0000256" key="1">
    <source>
        <dbReference type="SAM" id="Coils"/>
    </source>
</evidence>
<organism evidence="3 4">
    <name type="scientific">Loktanella gaetbuli</name>
    <dbReference type="NCBI Taxonomy" id="2881335"/>
    <lineage>
        <taxon>Bacteria</taxon>
        <taxon>Pseudomonadati</taxon>
        <taxon>Pseudomonadota</taxon>
        <taxon>Alphaproteobacteria</taxon>
        <taxon>Rhodobacterales</taxon>
        <taxon>Roseobacteraceae</taxon>
        <taxon>Loktanella</taxon>
    </lineage>
</organism>
<evidence type="ECO:0000313" key="3">
    <source>
        <dbReference type="EMBL" id="MCB5199642.1"/>
    </source>
</evidence>
<protein>
    <recommendedName>
        <fullName evidence="5">Excinuclease ABC subunit B</fullName>
    </recommendedName>
</protein>